<dbReference type="Gene3D" id="1.25.40.20">
    <property type="entry name" value="Ankyrin repeat-containing domain"/>
    <property type="match status" value="7"/>
</dbReference>
<dbReference type="InterPro" id="IPR036770">
    <property type="entry name" value="Ankyrin_rpt-contain_sf"/>
</dbReference>
<feature type="repeat" description="ANK" evidence="3">
    <location>
        <begin position="509"/>
        <end position="541"/>
    </location>
</feature>
<dbReference type="Pfam" id="PF12796">
    <property type="entry name" value="Ank_2"/>
    <property type="match status" value="4"/>
</dbReference>
<evidence type="ECO:0000256" key="2">
    <source>
        <dbReference type="ARBA" id="ARBA00023043"/>
    </source>
</evidence>
<feature type="repeat" description="ANK" evidence="3">
    <location>
        <begin position="707"/>
        <end position="735"/>
    </location>
</feature>
<evidence type="ECO:0000313" key="5">
    <source>
        <dbReference type="EMBL" id="KAL0634676.1"/>
    </source>
</evidence>
<feature type="repeat" description="ANK" evidence="3">
    <location>
        <begin position="476"/>
        <end position="508"/>
    </location>
</feature>
<feature type="repeat" description="ANK" evidence="3">
    <location>
        <begin position="542"/>
        <end position="574"/>
    </location>
</feature>
<feature type="compositionally biased region" description="Acidic residues" evidence="4">
    <location>
        <begin position="804"/>
        <end position="814"/>
    </location>
</feature>
<keyword evidence="2 3" id="KW-0040">ANK repeat</keyword>
<evidence type="ECO:0000313" key="6">
    <source>
        <dbReference type="Proteomes" id="UP001447188"/>
    </source>
</evidence>
<feature type="repeat" description="ANK" evidence="3">
    <location>
        <begin position="575"/>
        <end position="607"/>
    </location>
</feature>
<organism evidence="5 6">
    <name type="scientific">Discina gigas</name>
    <dbReference type="NCBI Taxonomy" id="1032678"/>
    <lineage>
        <taxon>Eukaryota</taxon>
        <taxon>Fungi</taxon>
        <taxon>Dikarya</taxon>
        <taxon>Ascomycota</taxon>
        <taxon>Pezizomycotina</taxon>
        <taxon>Pezizomycetes</taxon>
        <taxon>Pezizales</taxon>
        <taxon>Discinaceae</taxon>
        <taxon>Discina</taxon>
    </lineage>
</organism>
<feature type="repeat" description="ANK" evidence="3">
    <location>
        <begin position="674"/>
        <end position="706"/>
    </location>
</feature>
<dbReference type="SUPFAM" id="SSF48403">
    <property type="entry name" value="Ankyrin repeat"/>
    <property type="match status" value="2"/>
</dbReference>
<keyword evidence="5" id="KW-0012">Acyltransferase</keyword>
<proteinExistence type="predicted"/>
<evidence type="ECO:0000256" key="1">
    <source>
        <dbReference type="ARBA" id="ARBA00022737"/>
    </source>
</evidence>
<protein>
    <submittedName>
        <fullName evidence="5">Ankyrin repeat and FYVE domain-containing protein 1</fullName>
        <ecNumber evidence="5">2.3.2.23</ecNumber>
    </submittedName>
</protein>
<feature type="repeat" description="ANK" evidence="3">
    <location>
        <begin position="608"/>
        <end position="640"/>
    </location>
</feature>
<dbReference type="PROSITE" id="PS50297">
    <property type="entry name" value="ANK_REP_REGION"/>
    <property type="match status" value="12"/>
</dbReference>
<sequence>MSFPAEGQQVSTGSHAFIRKPRDLHGAVASKYLMNDIPRDTSRIQLMNSLLAPRYRRGAGGRNACADVQVGIVLTHSRLDDEQSVAVIEFAATPKWLLDLNDDPFGFPKKTALGTLWRGVDREAIDGQGQSEFIRAVIMGGANLFYAEMLAEFEDTDVNIQDSQGRTALHWASAMNHTDMVKLCLSVPECQIGLKDNDGLTAFDISLRSGNRVITTSFYKNMFEIQETHPQAALLRVLTVSSEPASEDKQRFPGTALFAPIEDSNVPLVKALIERGVDLTATNLGGDTPLHVATSKVNNVEVTTMLLKAGSDVNAKGHEGATPLHYAACTADEKVVQLLLEHGADVATIDIRGQTARDLAEGSQHHGVVALLSEVGACSVGREVAPRKLEIEKKEIHGKSIGDAGSSDENGDTELHRAVQEGNLETVKLLLGLGVQINSRNARQETPLHLAAEKGFHEVVRLLLTAGAPIEEITPTGNTALTIAADNGHAETVKTLLASGANAEATTVKRLTALHIAAQNGHTETVAALLAGGANVEATSVKGFVALHLAVQNGHTETVAALLAGGANVQATSVDGFTALYKSAQKGHTETVANLLAGGANVEATSVKGFTALHIAAQNGHTETVGALLIGGASVGAVNVEGFTALHKSAQKGHTETVATLLAGGANVDATSFQRFTALYIAAQNGHAETVGALLAGGALVNAKDVYGDTPLHEAAREGHADTVKILLANGATIEGHGFRGSALQLAAKEKHTETVDILVAWGAHTTTLGRFGYSLRDRLGLKEDPKKLLARRAQALRAHEHVPEEEEEGPKGN</sequence>
<dbReference type="PANTHER" id="PTHR24198">
    <property type="entry name" value="ANKYRIN REPEAT AND PROTEIN KINASE DOMAIN-CONTAINING PROTEIN"/>
    <property type="match status" value="1"/>
</dbReference>
<evidence type="ECO:0000256" key="4">
    <source>
        <dbReference type="SAM" id="MobiDB-lite"/>
    </source>
</evidence>
<dbReference type="Pfam" id="PF13857">
    <property type="entry name" value="Ank_5"/>
    <property type="match status" value="1"/>
</dbReference>
<dbReference type="GO" id="GO:0061631">
    <property type="term" value="F:ubiquitin conjugating enzyme activity"/>
    <property type="evidence" value="ECO:0007669"/>
    <property type="project" value="UniProtKB-EC"/>
</dbReference>
<dbReference type="PANTHER" id="PTHR24198:SF165">
    <property type="entry name" value="ANKYRIN REPEAT-CONTAINING PROTEIN-RELATED"/>
    <property type="match status" value="1"/>
</dbReference>
<feature type="repeat" description="ANK" evidence="3">
    <location>
        <begin position="319"/>
        <end position="351"/>
    </location>
</feature>
<keyword evidence="5" id="KW-0808">Transferase</keyword>
<dbReference type="SMART" id="SM00248">
    <property type="entry name" value="ANK"/>
    <property type="match status" value="14"/>
</dbReference>
<feature type="repeat" description="ANK" evidence="3">
    <location>
        <begin position="285"/>
        <end position="318"/>
    </location>
</feature>
<keyword evidence="6" id="KW-1185">Reference proteome</keyword>
<dbReference type="Proteomes" id="UP001447188">
    <property type="component" value="Unassembled WGS sequence"/>
</dbReference>
<feature type="repeat" description="ANK" evidence="3">
    <location>
        <begin position="443"/>
        <end position="475"/>
    </location>
</feature>
<dbReference type="Pfam" id="PF00023">
    <property type="entry name" value="Ank"/>
    <property type="match status" value="3"/>
</dbReference>
<dbReference type="InterPro" id="IPR002110">
    <property type="entry name" value="Ankyrin_rpt"/>
</dbReference>
<feature type="region of interest" description="Disordered" evidence="4">
    <location>
        <begin position="793"/>
        <end position="814"/>
    </location>
</feature>
<keyword evidence="1" id="KW-0677">Repeat</keyword>
<accession>A0ABR3GGL1</accession>
<feature type="repeat" description="ANK" evidence="3">
    <location>
        <begin position="641"/>
        <end position="673"/>
    </location>
</feature>
<dbReference type="EMBL" id="JBBBZM010000088">
    <property type="protein sequence ID" value="KAL0634676.1"/>
    <property type="molecule type" value="Genomic_DNA"/>
</dbReference>
<dbReference type="EC" id="2.3.2.23" evidence="5"/>
<gene>
    <name evidence="5" type="primary">ANKFY1_3</name>
    <name evidence="5" type="ORF">Q9L58_006402</name>
</gene>
<dbReference type="PROSITE" id="PS50088">
    <property type="entry name" value="ANK_REPEAT"/>
    <property type="match status" value="12"/>
</dbReference>
<reference evidence="5 6" key="1">
    <citation type="submission" date="2024-02" db="EMBL/GenBank/DDBJ databases">
        <title>Discinaceae phylogenomics.</title>
        <authorList>
            <person name="Dirks A.C."/>
            <person name="James T.Y."/>
        </authorList>
    </citation>
    <scope>NUCLEOTIDE SEQUENCE [LARGE SCALE GENOMIC DNA]</scope>
    <source>
        <strain evidence="5 6">ACD0624</strain>
    </source>
</reference>
<name>A0ABR3GGL1_9PEZI</name>
<feature type="repeat" description="ANK" evidence="3">
    <location>
        <begin position="410"/>
        <end position="442"/>
    </location>
</feature>
<evidence type="ECO:0000256" key="3">
    <source>
        <dbReference type="PROSITE-ProRule" id="PRU00023"/>
    </source>
</evidence>
<dbReference type="PRINTS" id="PR01415">
    <property type="entry name" value="ANKYRIN"/>
</dbReference>
<comment type="caution">
    <text evidence="5">The sequence shown here is derived from an EMBL/GenBank/DDBJ whole genome shotgun (WGS) entry which is preliminary data.</text>
</comment>